<dbReference type="Pfam" id="PF18911">
    <property type="entry name" value="PKD_4"/>
    <property type="match status" value="3"/>
</dbReference>
<dbReference type="InterPro" id="IPR000601">
    <property type="entry name" value="PKD_dom"/>
</dbReference>
<feature type="signal peptide" evidence="1">
    <location>
        <begin position="1"/>
        <end position="19"/>
    </location>
</feature>
<evidence type="ECO:0000256" key="1">
    <source>
        <dbReference type="SAM" id="SignalP"/>
    </source>
</evidence>
<organism evidence="3 4">
    <name type="scientific">Ferruginibacter yonginensis</name>
    <dbReference type="NCBI Taxonomy" id="1310416"/>
    <lineage>
        <taxon>Bacteria</taxon>
        <taxon>Pseudomonadati</taxon>
        <taxon>Bacteroidota</taxon>
        <taxon>Chitinophagia</taxon>
        <taxon>Chitinophagales</taxon>
        <taxon>Chitinophagaceae</taxon>
        <taxon>Ferruginibacter</taxon>
    </lineage>
</organism>
<name>A0ABV8QVG7_9BACT</name>
<dbReference type="Pfam" id="PF13585">
    <property type="entry name" value="CHU_C"/>
    <property type="match status" value="1"/>
</dbReference>
<accession>A0ABV8QVG7</accession>
<gene>
    <name evidence="3" type="ORF">ACFOWM_12575</name>
</gene>
<dbReference type="InterPro" id="IPR013783">
    <property type="entry name" value="Ig-like_fold"/>
</dbReference>
<dbReference type="PROSITE" id="PS50093">
    <property type="entry name" value="PKD"/>
    <property type="match status" value="4"/>
</dbReference>
<dbReference type="Pfam" id="PF17517">
    <property type="entry name" value="IgGFc_binding"/>
    <property type="match status" value="1"/>
</dbReference>
<comment type="caution">
    <text evidence="3">The sequence shown here is derived from an EMBL/GenBank/DDBJ whole genome shotgun (WGS) entry which is preliminary data.</text>
</comment>
<feature type="domain" description="PKD" evidence="2">
    <location>
        <begin position="766"/>
        <end position="855"/>
    </location>
</feature>
<dbReference type="CDD" id="cd00146">
    <property type="entry name" value="PKD"/>
    <property type="match status" value="2"/>
</dbReference>
<dbReference type="PANTHER" id="PTHR46534:SF1">
    <property type="entry name" value="IGGFC-BINDING PROTEIN N-TERMINAL DOMAIN-CONTAINING PROTEIN"/>
    <property type="match status" value="1"/>
</dbReference>
<dbReference type="NCBIfam" id="TIGR04131">
    <property type="entry name" value="Bac_Flav_CTERM"/>
    <property type="match status" value="1"/>
</dbReference>
<sequence length="1191" mass="130170">MRSILFSIFLLFVGVVSTAQNKSNRGKEFWLGYGNNYKFMYETPINDQELALYISTELAATVTVTINGTAYAQTLTIPANTVNATILIPKTGPNDARVLTDGFSNKGIHIVSDVPVAVYAHVYGPLVSGATMLMPVDTYGYTYYSINYYQTTSQSSPDGWYSWAYVIASEDNTRVEITPSDTTKNGWLPGQTYTVNLNKGEMYHIFGKAIFDGNAANASKDMTGSKFVSVIGADGNCHPMAVFSGSSGIRLCRGDGGEYMHQQVFPSQAWGTRYLTYHTINNTNTDILETNRNYYRVCVLDPTTVVKKNGVTMTGLIRNFYYEYLDSTGGDYITADKPIMVAQYMPNKNQCWNFPTTNPSPPSYGDPEMFYLSPIEQGQKSVLFYVSRKSTIDYVYANIHFPTNAQSSLLVDGAAVPASQIIPHPNLPSYSVALVRFIGPAAQHRITCDSTFNATVYGLGNYESYGYNVGTLINNLNNYSAIANTNNTNGLVDTFTCRNTPLKPIVKLAFPATTITWKLSQVTGITPNTDVTITNPVAIGTELINGRTYYVYALAQDVSLANIGIFNVPVTYTATVIQNCSQTEFASVKIDVRQGPVANFTYPATPCLQDAITFTGTTNAGIFNITGYNWLFDDNTTTNTVNAVKQFTTDGNHPVRYRVIADNGCFADTIKTVTILPQPIAKLGVQALSFCSSDSAYISDTSIVAMGNITNWYYDFSDGTTLNRNNATPFYHQFNAPGTYEIKLVVTSTLGCKSDTARKTINVLSSPKSKFGFSGNVCVGQGIVFSDSSYTLSNNITQWEWNYGNTVAEVKTNFLPFTYNYTNVGSYNVSLVTVAANGCKSDTFKLPVVVTSKPSAAFTFTGIKCADSTITFTSNPPFNSNTPTNWYWNFGDNQIANITTTNLATHSYAPSNNILVKHVVTTGGCVSDTVSNTISIINANPTANFSINSDTLCENKPVLFIGTASADVNSWQWNFGNGIGNNIPPFTRVYNTANDYAVTLTVKNAAGCSITLPAQQLRIAVVPRIDAGPDIYLPLGASKVINATINNANNYIYSWSPNTFLNAPNILQPTTNATNEILYTVKAIDVSNNCIGIDSVRVKPITNIYVPNAFTPNADGKNDTWKIPALEGYPNCSVIIFNRYGQKIFQATKGYAKPWDGTFKGLQQPMGAYVYFIDPGDNTTKPIKGTVTLIR</sequence>
<dbReference type="SUPFAM" id="SSF49299">
    <property type="entry name" value="PKD domain"/>
    <property type="match status" value="5"/>
</dbReference>
<keyword evidence="4" id="KW-1185">Reference proteome</keyword>
<protein>
    <submittedName>
        <fullName evidence="3">PKD domain-containing protein</fullName>
    </submittedName>
</protein>
<dbReference type="InterPro" id="IPR022409">
    <property type="entry name" value="PKD/Chitinase_dom"/>
</dbReference>
<dbReference type="SMART" id="SM00089">
    <property type="entry name" value="PKD"/>
    <property type="match status" value="4"/>
</dbReference>
<dbReference type="Gene3D" id="2.60.40.10">
    <property type="entry name" value="Immunoglobulins"/>
    <property type="match status" value="5"/>
</dbReference>
<evidence type="ECO:0000313" key="3">
    <source>
        <dbReference type="EMBL" id="MFC4263722.1"/>
    </source>
</evidence>
<dbReference type="PANTHER" id="PTHR46534">
    <property type="entry name" value="IGGFC_BINDING DOMAIN-CONTAINING PROTEIN"/>
    <property type="match status" value="1"/>
</dbReference>
<dbReference type="Proteomes" id="UP001595907">
    <property type="component" value="Unassembled WGS sequence"/>
</dbReference>
<feature type="chain" id="PRO_5047342405" evidence="1">
    <location>
        <begin position="20"/>
        <end position="1191"/>
    </location>
</feature>
<evidence type="ECO:0000259" key="2">
    <source>
        <dbReference type="PROSITE" id="PS50093"/>
    </source>
</evidence>
<dbReference type="RefSeq" id="WP_379710679.1">
    <property type="nucleotide sequence ID" value="NZ_JBHSCZ010000004.1"/>
</dbReference>
<evidence type="ECO:0000313" key="4">
    <source>
        <dbReference type="Proteomes" id="UP001595907"/>
    </source>
</evidence>
<keyword evidence="1" id="KW-0732">Signal</keyword>
<dbReference type="EMBL" id="JBHSCZ010000004">
    <property type="protein sequence ID" value="MFC4263722.1"/>
    <property type="molecule type" value="Genomic_DNA"/>
</dbReference>
<reference evidence="4" key="1">
    <citation type="journal article" date="2019" name="Int. J. Syst. Evol. Microbiol.">
        <title>The Global Catalogue of Microorganisms (GCM) 10K type strain sequencing project: providing services to taxonomists for standard genome sequencing and annotation.</title>
        <authorList>
            <consortium name="The Broad Institute Genomics Platform"/>
            <consortium name="The Broad Institute Genome Sequencing Center for Infectious Disease"/>
            <person name="Wu L."/>
            <person name="Ma J."/>
        </authorList>
    </citation>
    <scope>NUCLEOTIDE SEQUENCE [LARGE SCALE GENOMIC DNA]</scope>
    <source>
        <strain evidence="4">CECT 8289</strain>
    </source>
</reference>
<dbReference type="InterPro" id="IPR026341">
    <property type="entry name" value="T9SS_type_B"/>
</dbReference>
<feature type="domain" description="PKD" evidence="2">
    <location>
        <begin position="879"/>
        <end position="921"/>
    </location>
</feature>
<feature type="domain" description="PKD" evidence="2">
    <location>
        <begin position="707"/>
        <end position="768"/>
    </location>
</feature>
<feature type="domain" description="PKD" evidence="2">
    <location>
        <begin position="941"/>
        <end position="1007"/>
    </location>
</feature>
<dbReference type="InterPro" id="IPR035986">
    <property type="entry name" value="PKD_dom_sf"/>
</dbReference>
<proteinExistence type="predicted"/>
<dbReference type="InterPro" id="IPR035234">
    <property type="entry name" value="IgGFc-bd_N"/>
</dbReference>